<evidence type="ECO:0000259" key="4">
    <source>
        <dbReference type="Pfam" id="PF00733"/>
    </source>
</evidence>
<dbReference type="PANTHER" id="PTHR43284:SF1">
    <property type="entry name" value="ASPARAGINE SYNTHETASE"/>
    <property type="match status" value="1"/>
</dbReference>
<proteinExistence type="predicted"/>
<accession>A0A6S6RST5</accession>
<evidence type="ECO:0000256" key="2">
    <source>
        <dbReference type="ARBA" id="ARBA00012737"/>
    </source>
</evidence>
<dbReference type="SUPFAM" id="SSF52402">
    <property type="entry name" value="Adenine nucleotide alpha hydrolases-like"/>
    <property type="match status" value="1"/>
</dbReference>
<dbReference type="GO" id="GO:0004066">
    <property type="term" value="F:asparagine synthase (glutamine-hydrolyzing) activity"/>
    <property type="evidence" value="ECO:0007669"/>
    <property type="project" value="UniProtKB-EC"/>
</dbReference>
<dbReference type="Gene3D" id="3.40.50.620">
    <property type="entry name" value="HUPs"/>
    <property type="match status" value="1"/>
</dbReference>
<dbReference type="InterPro" id="IPR001962">
    <property type="entry name" value="Asn_synthase"/>
</dbReference>
<sequence>MISKYSLNNPSITIRSDLAAQFPVYIYLSSDKKHLLYGTSIKVLLEHPEVITPLQVRDESISFLLQSGIVPLPHTVYENIFIVGIGDIAKVESKNNTIELSFSHKFPFKNEERKKEMDIDEKYILGLLTKATLSTLDIQQDSYLFHSAGKDSNMIALALAEAGYQNNITCITHQSNNENDESEISEKIAKKLGFKHQKLYIPKKILPQHIQSIHSYFENIPLPSIDNVTLAYPIYETQIEFKHSNIIDGSGNDVYIGHIPSQAEYRHQKFFSNLHQFRKITDTLSSTNKLRNITLTKSEWAGLSGFSFSDSKKLFSKASSVYPHWKASTQERKDWDYLDIRADTWGSFVESDRVIRKVRNLASLNNANLILPWCDTEVAAYFTKVPEKYLFDRRKLKNKLILRKILKDKIGLDSDKLGKKAFSFDFFSILEVMKEEVTDEIIHSRLWNENTINKLLTKLFKDSHSNKKSRILIQRLYLISTWYNKNKYIKRDN</sequence>
<evidence type="ECO:0000256" key="1">
    <source>
        <dbReference type="ARBA" id="ARBA00005187"/>
    </source>
</evidence>
<name>A0A6S6RST5_9BACT</name>
<evidence type="ECO:0000313" key="5">
    <source>
        <dbReference type="EMBL" id="CAA6799285.1"/>
    </source>
</evidence>
<dbReference type="EMBL" id="CACVAP010000017">
    <property type="protein sequence ID" value="CAA6799285.1"/>
    <property type="molecule type" value="Genomic_DNA"/>
</dbReference>
<dbReference type="InterPro" id="IPR014729">
    <property type="entry name" value="Rossmann-like_a/b/a_fold"/>
</dbReference>
<organism evidence="5">
    <name type="scientific">uncultured Sulfurovum sp</name>
    <dbReference type="NCBI Taxonomy" id="269237"/>
    <lineage>
        <taxon>Bacteria</taxon>
        <taxon>Pseudomonadati</taxon>
        <taxon>Campylobacterota</taxon>
        <taxon>Epsilonproteobacteria</taxon>
        <taxon>Campylobacterales</taxon>
        <taxon>Sulfurovaceae</taxon>
        <taxon>Sulfurovum</taxon>
        <taxon>environmental samples</taxon>
    </lineage>
</organism>
<protein>
    <recommendedName>
        <fullName evidence="2">asparagine synthase (glutamine-hydrolyzing)</fullName>
        <ecNumber evidence="2">6.3.5.4</ecNumber>
    </recommendedName>
</protein>
<dbReference type="PANTHER" id="PTHR43284">
    <property type="entry name" value="ASPARAGINE SYNTHETASE (GLUTAMINE-HYDROLYZING)"/>
    <property type="match status" value="1"/>
</dbReference>
<feature type="domain" description="Asparagine synthetase" evidence="4">
    <location>
        <begin position="147"/>
        <end position="469"/>
    </location>
</feature>
<dbReference type="EC" id="6.3.5.4" evidence="2"/>
<dbReference type="InterPro" id="IPR051786">
    <property type="entry name" value="ASN_synthetase/amidase"/>
</dbReference>
<dbReference type="AlphaFoldDB" id="A0A6S6RST5"/>
<gene>
    <name evidence="5" type="ORF">HELGO_WM11472</name>
</gene>
<dbReference type="GO" id="GO:0006529">
    <property type="term" value="P:asparagine biosynthetic process"/>
    <property type="evidence" value="ECO:0007669"/>
    <property type="project" value="InterPro"/>
</dbReference>
<reference evidence="5" key="1">
    <citation type="submission" date="2020-01" db="EMBL/GenBank/DDBJ databases">
        <authorList>
            <person name="Meier V. D."/>
            <person name="Meier V D."/>
        </authorList>
    </citation>
    <scope>NUCLEOTIDE SEQUENCE</scope>
    <source>
        <strain evidence="5">HLG_WM_MAG_06</strain>
    </source>
</reference>
<comment type="catalytic activity">
    <reaction evidence="3">
        <text>L-aspartate + L-glutamine + ATP + H2O = L-asparagine + L-glutamate + AMP + diphosphate + H(+)</text>
        <dbReference type="Rhea" id="RHEA:12228"/>
        <dbReference type="ChEBI" id="CHEBI:15377"/>
        <dbReference type="ChEBI" id="CHEBI:15378"/>
        <dbReference type="ChEBI" id="CHEBI:29985"/>
        <dbReference type="ChEBI" id="CHEBI:29991"/>
        <dbReference type="ChEBI" id="CHEBI:30616"/>
        <dbReference type="ChEBI" id="CHEBI:33019"/>
        <dbReference type="ChEBI" id="CHEBI:58048"/>
        <dbReference type="ChEBI" id="CHEBI:58359"/>
        <dbReference type="ChEBI" id="CHEBI:456215"/>
        <dbReference type="EC" id="6.3.5.4"/>
    </reaction>
</comment>
<comment type="pathway">
    <text evidence="1">Amino-acid biosynthesis; L-asparagine biosynthesis; L-asparagine from L-aspartate (L-Gln route): step 1/1.</text>
</comment>
<dbReference type="Pfam" id="PF00733">
    <property type="entry name" value="Asn_synthase"/>
    <property type="match status" value="1"/>
</dbReference>
<keyword evidence="5" id="KW-0436">Ligase</keyword>
<evidence type="ECO:0000256" key="3">
    <source>
        <dbReference type="ARBA" id="ARBA00048741"/>
    </source>
</evidence>